<sequence>MKFADPEHFAGDPKDTDRLLNSVTNIFTAQLTAYPYAEHQIRFALSFLKGNAAKWGDNLCRDLREGCFAFTTWNAFEDRFRETFGNPYAKKDAQRKLMGNAQGNGALRSSLSSSTTCDMKPTWAKRPPSMLSAKLSAPGWVTQRQDAILSL</sequence>
<protein>
    <recommendedName>
        <fullName evidence="1">Retrotransposon gag domain-containing protein</fullName>
    </recommendedName>
</protein>
<dbReference type="AlphaFoldDB" id="A0A409Y4N3"/>
<dbReference type="OrthoDB" id="3067544at2759"/>
<dbReference type="InParanoid" id="A0A409Y4N3"/>
<organism evidence="2 3">
    <name type="scientific">Gymnopilus dilepis</name>
    <dbReference type="NCBI Taxonomy" id="231916"/>
    <lineage>
        <taxon>Eukaryota</taxon>
        <taxon>Fungi</taxon>
        <taxon>Dikarya</taxon>
        <taxon>Basidiomycota</taxon>
        <taxon>Agaricomycotina</taxon>
        <taxon>Agaricomycetes</taxon>
        <taxon>Agaricomycetidae</taxon>
        <taxon>Agaricales</taxon>
        <taxon>Agaricineae</taxon>
        <taxon>Hymenogastraceae</taxon>
        <taxon>Gymnopilus</taxon>
    </lineage>
</organism>
<dbReference type="STRING" id="231916.A0A409Y4N3"/>
<comment type="caution">
    <text evidence="2">The sequence shown here is derived from an EMBL/GenBank/DDBJ whole genome shotgun (WGS) entry which is preliminary data.</text>
</comment>
<evidence type="ECO:0000259" key="1">
    <source>
        <dbReference type="Pfam" id="PF03732"/>
    </source>
</evidence>
<accession>A0A409Y4N3</accession>
<dbReference type="InterPro" id="IPR005162">
    <property type="entry name" value="Retrotrans_gag_dom"/>
</dbReference>
<name>A0A409Y4N3_9AGAR</name>
<dbReference type="Proteomes" id="UP000284706">
    <property type="component" value="Unassembled WGS sequence"/>
</dbReference>
<feature type="domain" description="Retrotransposon gag" evidence="1">
    <location>
        <begin position="43"/>
        <end position="108"/>
    </location>
</feature>
<keyword evidence="3" id="KW-1185">Reference proteome</keyword>
<evidence type="ECO:0000313" key="2">
    <source>
        <dbReference type="EMBL" id="PPQ97942.1"/>
    </source>
</evidence>
<gene>
    <name evidence="2" type="ORF">CVT26_002947</name>
</gene>
<proteinExistence type="predicted"/>
<evidence type="ECO:0000313" key="3">
    <source>
        <dbReference type="Proteomes" id="UP000284706"/>
    </source>
</evidence>
<dbReference type="EMBL" id="NHYE01001161">
    <property type="protein sequence ID" value="PPQ97942.1"/>
    <property type="molecule type" value="Genomic_DNA"/>
</dbReference>
<dbReference type="Pfam" id="PF03732">
    <property type="entry name" value="Retrotrans_gag"/>
    <property type="match status" value="1"/>
</dbReference>
<reference evidence="2 3" key="1">
    <citation type="journal article" date="2018" name="Evol. Lett.">
        <title>Horizontal gene cluster transfer increased hallucinogenic mushroom diversity.</title>
        <authorList>
            <person name="Reynolds H.T."/>
            <person name="Vijayakumar V."/>
            <person name="Gluck-Thaler E."/>
            <person name="Korotkin H.B."/>
            <person name="Matheny P.B."/>
            <person name="Slot J.C."/>
        </authorList>
    </citation>
    <scope>NUCLEOTIDE SEQUENCE [LARGE SCALE GENOMIC DNA]</scope>
    <source>
        <strain evidence="2 3">SRW20</strain>
    </source>
</reference>